<evidence type="ECO:0000256" key="2">
    <source>
        <dbReference type="SAM" id="SignalP"/>
    </source>
</evidence>
<evidence type="ECO:0000256" key="1">
    <source>
        <dbReference type="SAM" id="MobiDB-lite"/>
    </source>
</evidence>
<keyword evidence="4" id="KW-1185">Reference proteome</keyword>
<evidence type="ECO:0000313" key="3">
    <source>
        <dbReference type="EMBL" id="KAE9962542.1"/>
    </source>
</evidence>
<evidence type="ECO:0000313" key="4">
    <source>
        <dbReference type="Proteomes" id="UP000490939"/>
    </source>
</evidence>
<feature type="chain" id="PRO_5034738995" evidence="2">
    <location>
        <begin position="23"/>
        <end position="146"/>
    </location>
</feature>
<keyword evidence="2" id="KW-0732">Signal</keyword>
<gene>
    <name evidence="3" type="ORF">EG327_002071</name>
</gene>
<dbReference type="Proteomes" id="UP000490939">
    <property type="component" value="Unassembled WGS sequence"/>
</dbReference>
<feature type="compositionally biased region" description="Low complexity" evidence="1">
    <location>
        <begin position="65"/>
        <end position="107"/>
    </location>
</feature>
<proteinExistence type="predicted"/>
<reference evidence="3 4" key="1">
    <citation type="submission" date="2019-07" db="EMBL/GenBank/DDBJ databases">
        <title>Venturia inaequalis Genome Resource.</title>
        <authorList>
            <person name="Lichtner F.J."/>
        </authorList>
    </citation>
    <scope>NUCLEOTIDE SEQUENCE [LARGE SCALE GENOMIC DNA]</scope>
    <source>
        <strain evidence="3 4">DMI_063113</strain>
    </source>
</reference>
<comment type="caution">
    <text evidence="3">The sequence shown here is derived from an EMBL/GenBank/DDBJ whole genome shotgun (WGS) entry which is preliminary data.</text>
</comment>
<dbReference type="EMBL" id="WNWR01001608">
    <property type="protein sequence ID" value="KAE9962542.1"/>
    <property type="molecule type" value="Genomic_DNA"/>
</dbReference>
<feature type="region of interest" description="Disordered" evidence="1">
    <location>
        <begin position="55"/>
        <end position="146"/>
    </location>
</feature>
<protein>
    <submittedName>
        <fullName evidence="3">Uncharacterized protein</fullName>
    </submittedName>
</protein>
<organism evidence="3 4">
    <name type="scientific">Venturia inaequalis</name>
    <name type="common">Apple scab fungus</name>
    <dbReference type="NCBI Taxonomy" id="5025"/>
    <lineage>
        <taxon>Eukaryota</taxon>
        <taxon>Fungi</taxon>
        <taxon>Dikarya</taxon>
        <taxon>Ascomycota</taxon>
        <taxon>Pezizomycotina</taxon>
        <taxon>Dothideomycetes</taxon>
        <taxon>Pleosporomycetidae</taxon>
        <taxon>Venturiales</taxon>
        <taxon>Venturiaceae</taxon>
        <taxon>Venturia</taxon>
    </lineage>
</organism>
<dbReference type="AlphaFoldDB" id="A0A8H3U3I7"/>
<feature type="compositionally biased region" description="Basic residues" evidence="1">
    <location>
        <begin position="108"/>
        <end position="119"/>
    </location>
</feature>
<accession>A0A8H3U3I7</accession>
<sequence>MHSSFAWLFSLGLLFAAPFASAYVDVAGNADLTNKRHVGGHFVRAVIPLEARRSVDIEERNPHHTAAQQAAKATKGTAGTTAAARTNTSSDTSAATNGTTTATAAKKAGQKAKKAKKAAKAAAAAQRSVLVGQQAGKPATAAAARK</sequence>
<feature type="signal peptide" evidence="2">
    <location>
        <begin position="1"/>
        <end position="22"/>
    </location>
</feature>
<name>A0A8H3U3I7_VENIN</name>